<feature type="compositionally biased region" description="Basic and acidic residues" evidence="1">
    <location>
        <begin position="121"/>
        <end position="139"/>
    </location>
</feature>
<accession>A0AAV9V4A9</accession>
<name>A0AAV9V4A9_9PEZI</name>
<keyword evidence="3" id="KW-1185">Reference proteome</keyword>
<feature type="region of interest" description="Disordered" evidence="1">
    <location>
        <begin position="109"/>
        <end position="158"/>
    </location>
</feature>
<protein>
    <submittedName>
        <fullName evidence="2">Uncharacterized protein</fullName>
    </submittedName>
</protein>
<sequence length="520" mass="58285">MLPPPSASPVVPQMISMEQTPLLGFEAGRTLQDTLRRASEYTPQGMRSPETPMRLMTSAGNVPSRFNERDPFMRSTPDEVPATTPIVDTFINPQRVSHQQYGAMGLMQNTADEGESGDCEPEAREERPAKGKGKEKSSDYMHPGQCSGSRGNIKSSHEGRIEKRLEKTPTESLHISYILSPTKASYFPDPKTSIPRMPGQEPATYSFQAGQLTLEPPYGNSIRDEVLVTHYSSAPTTTIEDVLASAEAIRDVSKRIESVLKDYRSSLKMDGKELKRSDKDVQKERATIEATEDEVLPAEEDQAIVKAKLLKGQRRYGEHIELLFDDLRKLEYDYRRNLERFNRQADDPILDPLADIPVDPAERTEEEEVTYRGRVFILAKLEKRGYKGGPVARFLENLDAEEWKDEMREVILMSDARVLQAIQDLAAQNPGGPIPDIDFDGIDLTDLATLPWGHFKLTGQDDASAQHGKENTGPAHDMVSPTLPSESGDEEELERSYLSDPGITPALKSRLQRVRDYDRL</sequence>
<gene>
    <name evidence="2" type="ORF">TWF696_003730</name>
</gene>
<evidence type="ECO:0000313" key="2">
    <source>
        <dbReference type="EMBL" id="KAK6354588.1"/>
    </source>
</evidence>
<evidence type="ECO:0000256" key="1">
    <source>
        <dbReference type="SAM" id="MobiDB-lite"/>
    </source>
</evidence>
<reference evidence="2 3" key="1">
    <citation type="submission" date="2019-10" db="EMBL/GenBank/DDBJ databases">
        <authorList>
            <person name="Palmer J.M."/>
        </authorList>
    </citation>
    <scope>NUCLEOTIDE SEQUENCE [LARGE SCALE GENOMIC DNA]</scope>
    <source>
        <strain evidence="2 3">TWF696</strain>
    </source>
</reference>
<organism evidence="2 3">
    <name type="scientific">Orbilia brochopaga</name>
    <dbReference type="NCBI Taxonomy" id="3140254"/>
    <lineage>
        <taxon>Eukaryota</taxon>
        <taxon>Fungi</taxon>
        <taxon>Dikarya</taxon>
        <taxon>Ascomycota</taxon>
        <taxon>Pezizomycotina</taxon>
        <taxon>Orbiliomycetes</taxon>
        <taxon>Orbiliales</taxon>
        <taxon>Orbiliaceae</taxon>
        <taxon>Orbilia</taxon>
    </lineage>
</organism>
<comment type="caution">
    <text evidence="2">The sequence shown here is derived from an EMBL/GenBank/DDBJ whole genome shotgun (WGS) entry which is preliminary data.</text>
</comment>
<proteinExistence type="predicted"/>
<dbReference type="EMBL" id="JAVHNQ010000002">
    <property type="protein sequence ID" value="KAK6354588.1"/>
    <property type="molecule type" value="Genomic_DNA"/>
</dbReference>
<feature type="region of interest" description="Disordered" evidence="1">
    <location>
        <begin position="459"/>
        <end position="520"/>
    </location>
</feature>
<evidence type="ECO:0000313" key="3">
    <source>
        <dbReference type="Proteomes" id="UP001375240"/>
    </source>
</evidence>
<dbReference type="Proteomes" id="UP001375240">
    <property type="component" value="Unassembled WGS sequence"/>
</dbReference>
<dbReference type="AlphaFoldDB" id="A0AAV9V4A9"/>